<gene>
    <name evidence="2" type="ORF">SAMN05421823_108283</name>
</gene>
<dbReference type="Pfam" id="PF13302">
    <property type="entry name" value="Acetyltransf_3"/>
    <property type="match status" value="1"/>
</dbReference>
<name>A0A1G9NH61_9BACT</name>
<sequence>MKTPPRSAHPTSHLYFQFPPLMPSARLQYEPLDEANAQEVFQLFTDDPNPFIIEDYKQEELWEQYVQQHLFSIRYSLKRAGYDWVYRLRQAEGAVVGMINLYGLSRETGEGQRNTATIGFTTGMAFRRQGYTQEAIHQLVAYIFQHFDVAAVVAFTERDNEPSQRLLQKVGFVPMPHDTSNRFHYFERMREGAP</sequence>
<dbReference type="RefSeq" id="WP_089685330.1">
    <property type="nucleotide sequence ID" value="NZ_FNFO01000008.1"/>
</dbReference>
<dbReference type="EMBL" id="FNFO01000008">
    <property type="protein sequence ID" value="SDL85417.1"/>
    <property type="molecule type" value="Genomic_DNA"/>
</dbReference>
<dbReference type="InterPro" id="IPR016181">
    <property type="entry name" value="Acyl_CoA_acyltransferase"/>
</dbReference>
<dbReference type="AlphaFoldDB" id="A0A1G9NH61"/>
<dbReference type="Proteomes" id="UP000198510">
    <property type="component" value="Unassembled WGS sequence"/>
</dbReference>
<feature type="domain" description="N-acetyltransferase" evidence="1">
    <location>
        <begin position="27"/>
        <end position="191"/>
    </location>
</feature>
<dbReference type="SUPFAM" id="SSF55729">
    <property type="entry name" value="Acyl-CoA N-acyltransferases (Nat)"/>
    <property type="match status" value="1"/>
</dbReference>
<protein>
    <submittedName>
        <fullName evidence="2">Protein N-acetyltransferase, RimJ/RimL family</fullName>
    </submittedName>
</protein>
<dbReference type="InterPro" id="IPR051531">
    <property type="entry name" value="N-acetyltransferase"/>
</dbReference>
<organism evidence="2 3">
    <name type="scientific">Catalinimonas alkaloidigena</name>
    <dbReference type="NCBI Taxonomy" id="1075417"/>
    <lineage>
        <taxon>Bacteria</taxon>
        <taxon>Pseudomonadati</taxon>
        <taxon>Bacteroidota</taxon>
        <taxon>Cytophagia</taxon>
        <taxon>Cytophagales</taxon>
        <taxon>Catalimonadaceae</taxon>
        <taxon>Catalinimonas</taxon>
    </lineage>
</organism>
<dbReference type="OrthoDB" id="9811523at2"/>
<dbReference type="InterPro" id="IPR000182">
    <property type="entry name" value="GNAT_dom"/>
</dbReference>
<evidence type="ECO:0000313" key="2">
    <source>
        <dbReference type="EMBL" id="SDL85417.1"/>
    </source>
</evidence>
<dbReference type="STRING" id="1075417.SAMN05421823_108283"/>
<keyword evidence="2" id="KW-0808">Transferase</keyword>
<accession>A0A1G9NH61</accession>
<evidence type="ECO:0000259" key="1">
    <source>
        <dbReference type="PROSITE" id="PS51186"/>
    </source>
</evidence>
<dbReference type="GO" id="GO:0016747">
    <property type="term" value="F:acyltransferase activity, transferring groups other than amino-acyl groups"/>
    <property type="evidence" value="ECO:0007669"/>
    <property type="project" value="InterPro"/>
</dbReference>
<keyword evidence="3" id="KW-1185">Reference proteome</keyword>
<reference evidence="2 3" key="1">
    <citation type="submission" date="2016-10" db="EMBL/GenBank/DDBJ databases">
        <authorList>
            <person name="de Groot N.N."/>
        </authorList>
    </citation>
    <scope>NUCLEOTIDE SEQUENCE [LARGE SCALE GENOMIC DNA]</scope>
    <source>
        <strain evidence="2 3">DSM 25186</strain>
    </source>
</reference>
<evidence type="ECO:0000313" key="3">
    <source>
        <dbReference type="Proteomes" id="UP000198510"/>
    </source>
</evidence>
<dbReference type="PROSITE" id="PS51186">
    <property type="entry name" value="GNAT"/>
    <property type="match status" value="1"/>
</dbReference>
<proteinExistence type="predicted"/>
<dbReference type="PANTHER" id="PTHR43792">
    <property type="entry name" value="GNAT FAMILY, PUTATIVE (AFU_ORTHOLOGUE AFUA_3G00765)-RELATED-RELATED"/>
    <property type="match status" value="1"/>
</dbReference>
<dbReference type="Gene3D" id="3.40.630.30">
    <property type="match status" value="1"/>
</dbReference>